<sequence length="314" mass="32652">DRGDGLYDPASGLRAPTGLLTAVVCGDPDSAGRLAVRLGGHSPEPDTAAPVRLDGVELDGLPLEKARALVLVQDKDPALLSGTLGELLDVPSSGAVPLQQALDAAQCDDVLAALTQGSPDAEGEPLRARVTERGRSLSGGQRQRLALARSLIADPEVLVLDEPTSAVDSHTEARIAHGLRQLRDARTTVVLTSSPLLLDRADRVVFVQDGSAVAAATHRELVRQNAGYRAVVTREPDAADAEAEAVADTADAAHADQAVPSPQRAEHVIPARRTAQNAHPERADRTARSAPLNTPLPGQEPSMPLPAAEGAESA</sequence>
<dbReference type="AlphaFoldDB" id="A0A6G4WW94"/>
<dbReference type="PANTHER" id="PTHR43394">
    <property type="entry name" value="ATP-DEPENDENT PERMEASE MDL1, MITOCHONDRIAL"/>
    <property type="match status" value="1"/>
</dbReference>
<name>A0A6G4WW94_9ACTN</name>
<dbReference type="PROSITE" id="PS50893">
    <property type="entry name" value="ABC_TRANSPORTER_2"/>
    <property type="match status" value="1"/>
</dbReference>
<dbReference type="RefSeq" id="WP_165298504.1">
    <property type="nucleotide sequence ID" value="NZ_JAAKZZ010000078.1"/>
</dbReference>
<evidence type="ECO:0000313" key="3">
    <source>
        <dbReference type="EMBL" id="NGO68804.1"/>
    </source>
</evidence>
<keyword evidence="4" id="KW-1185">Reference proteome</keyword>
<dbReference type="SUPFAM" id="SSF52540">
    <property type="entry name" value="P-loop containing nucleoside triphosphate hydrolases"/>
    <property type="match status" value="1"/>
</dbReference>
<keyword evidence="3" id="KW-0067">ATP-binding</keyword>
<dbReference type="InterPro" id="IPR027417">
    <property type="entry name" value="P-loop_NTPase"/>
</dbReference>
<gene>
    <name evidence="3" type="ORF">G5C65_10640</name>
</gene>
<evidence type="ECO:0000259" key="2">
    <source>
        <dbReference type="PROSITE" id="PS50893"/>
    </source>
</evidence>
<protein>
    <submittedName>
        <fullName evidence="3">ABC transporter ATP-binding protein</fullName>
    </submittedName>
</protein>
<dbReference type="InterPro" id="IPR039421">
    <property type="entry name" value="Type_1_exporter"/>
</dbReference>
<dbReference type="GO" id="GO:0016887">
    <property type="term" value="F:ATP hydrolysis activity"/>
    <property type="evidence" value="ECO:0007669"/>
    <property type="project" value="InterPro"/>
</dbReference>
<dbReference type="Proteomes" id="UP000477722">
    <property type="component" value="Unassembled WGS sequence"/>
</dbReference>
<evidence type="ECO:0000313" key="4">
    <source>
        <dbReference type="Proteomes" id="UP000477722"/>
    </source>
</evidence>
<dbReference type="Gene3D" id="3.40.50.300">
    <property type="entry name" value="P-loop containing nucleotide triphosphate hydrolases"/>
    <property type="match status" value="1"/>
</dbReference>
<dbReference type="PANTHER" id="PTHR43394:SF1">
    <property type="entry name" value="ATP-BINDING CASSETTE SUB-FAMILY B MEMBER 10, MITOCHONDRIAL"/>
    <property type="match status" value="1"/>
</dbReference>
<dbReference type="InterPro" id="IPR017871">
    <property type="entry name" value="ABC_transporter-like_CS"/>
</dbReference>
<organism evidence="3 4">
    <name type="scientific">Streptomyces boncukensis</name>
    <dbReference type="NCBI Taxonomy" id="2711219"/>
    <lineage>
        <taxon>Bacteria</taxon>
        <taxon>Bacillati</taxon>
        <taxon>Actinomycetota</taxon>
        <taxon>Actinomycetes</taxon>
        <taxon>Kitasatosporales</taxon>
        <taxon>Streptomycetaceae</taxon>
        <taxon>Streptomyces</taxon>
    </lineage>
</organism>
<reference evidence="3 4" key="1">
    <citation type="submission" date="2020-02" db="EMBL/GenBank/DDBJ databases">
        <title>Whole-genome analyses of novel actinobacteria.</title>
        <authorList>
            <person name="Sahin N."/>
            <person name="Tatar D."/>
        </authorList>
    </citation>
    <scope>NUCLEOTIDE SEQUENCE [LARGE SCALE GENOMIC DNA]</scope>
    <source>
        <strain evidence="3 4">SB3404</strain>
    </source>
</reference>
<dbReference type="EMBL" id="JAAKZZ010000078">
    <property type="protein sequence ID" value="NGO68804.1"/>
    <property type="molecule type" value="Genomic_DNA"/>
</dbReference>
<dbReference type="InterPro" id="IPR003439">
    <property type="entry name" value="ABC_transporter-like_ATP-bd"/>
</dbReference>
<evidence type="ECO:0000256" key="1">
    <source>
        <dbReference type="SAM" id="MobiDB-lite"/>
    </source>
</evidence>
<dbReference type="GO" id="GO:0015421">
    <property type="term" value="F:ABC-type oligopeptide transporter activity"/>
    <property type="evidence" value="ECO:0007669"/>
    <property type="project" value="TreeGrafter"/>
</dbReference>
<accession>A0A6G4WW94</accession>
<dbReference type="PROSITE" id="PS00211">
    <property type="entry name" value="ABC_TRANSPORTER_1"/>
    <property type="match status" value="1"/>
</dbReference>
<feature type="non-terminal residue" evidence="3">
    <location>
        <position position="1"/>
    </location>
</feature>
<proteinExistence type="predicted"/>
<comment type="caution">
    <text evidence="3">The sequence shown here is derived from an EMBL/GenBank/DDBJ whole genome shotgun (WGS) entry which is preliminary data.</text>
</comment>
<dbReference type="Pfam" id="PF00005">
    <property type="entry name" value="ABC_tran"/>
    <property type="match status" value="1"/>
</dbReference>
<dbReference type="GO" id="GO:0005524">
    <property type="term" value="F:ATP binding"/>
    <property type="evidence" value="ECO:0007669"/>
    <property type="project" value="UniProtKB-KW"/>
</dbReference>
<feature type="compositionally biased region" description="Low complexity" evidence="1">
    <location>
        <begin position="248"/>
        <end position="258"/>
    </location>
</feature>
<feature type="domain" description="ABC transporter" evidence="2">
    <location>
        <begin position="1"/>
        <end position="234"/>
    </location>
</feature>
<feature type="region of interest" description="Disordered" evidence="1">
    <location>
        <begin position="248"/>
        <end position="314"/>
    </location>
</feature>
<keyword evidence="3" id="KW-0547">Nucleotide-binding</keyword>